<dbReference type="GO" id="GO:0051536">
    <property type="term" value="F:iron-sulfur cluster binding"/>
    <property type="evidence" value="ECO:0007669"/>
    <property type="project" value="UniProtKB-KW"/>
</dbReference>
<dbReference type="Pfam" id="PF02662">
    <property type="entry name" value="FlpD"/>
    <property type="match status" value="1"/>
</dbReference>
<keyword evidence="3" id="KW-0408">Iron</keyword>
<keyword evidence="2" id="KW-0560">Oxidoreductase</keyword>
<dbReference type="AlphaFoldDB" id="A0A0T5Z8L7"/>
<evidence type="ECO:0000313" key="10">
    <source>
        <dbReference type="Proteomes" id="UP000051634"/>
    </source>
</evidence>
<dbReference type="GO" id="GO:0046872">
    <property type="term" value="F:metal ion binding"/>
    <property type="evidence" value="ECO:0007669"/>
    <property type="project" value="UniProtKB-KW"/>
</dbReference>
<evidence type="ECO:0000256" key="2">
    <source>
        <dbReference type="ARBA" id="ARBA00023002"/>
    </source>
</evidence>
<dbReference type="EMBL" id="LMXI01000200">
    <property type="protein sequence ID" value="KRT59135.1"/>
    <property type="molecule type" value="Genomic_DNA"/>
</dbReference>
<evidence type="ECO:0000313" key="7">
    <source>
        <dbReference type="EMBL" id="KRT56263.1"/>
    </source>
</evidence>
<dbReference type="EMBL" id="LDXT01000061">
    <property type="protein sequence ID" value="KRT56263.1"/>
    <property type="molecule type" value="Genomic_DNA"/>
</dbReference>
<protein>
    <submittedName>
        <fullName evidence="8">Coenzyme F420-reducing hydrogenase delta subunit</fullName>
    </submittedName>
    <submittedName>
        <fullName evidence="7">Coenzyme F420-reducing hydrogenase subunit delta</fullName>
    </submittedName>
</protein>
<evidence type="ECO:0000313" key="8">
    <source>
        <dbReference type="EMBL" id="KRT59135.1"/>
    </source>
</evidence>
<evidence type="ECO:0000313" key="9">
    <source>
        <dbReference type="Proteomes" id="UP000051276"/>
    </source>
</evidence>
<organism evidence="8 9">
    <name type="scientific">endosymbiont of Ridgeia piscesae</name>
    <dbReference type="NCBI Taxonomy" id="54398"/>
    <lineage>
        <taxon>Bacteria</taxon>
        <taxon>Pseudomonadati</taxon>
        <taxon>Pseudomonadota</taxon>
        <taxon>Gammaproteobacteria</taxon>
        <taxon>sulfur-oxidizing symbionts</taxon>
    </lineage>
</organism>
<reference evidence="9 10" key="1">
    <citation type="submission" date="2015-11" db="EMBL/GenBank/DDBJ databases">
        <title>The genome of Candidatus Endoriftia persephone in Ridgeia piscesae and population structure of the North Eastern Pacific vestimentiferan symbionts.</title>
        <authorList>
            <person name="Perez M."/>
            <person name="Juniper K.S."/>
        </authorList>
    </citation>
    <scope>NUCLEOTIDE SEQUENCE [LARGE SCALE GENOMIC DNA]</scope>
    <source>
        <strain evidence="8">Ind10</strain>
        <strain evidence="7">Ind11</strain>
    </source>
</reference>
<evidence type="ECO:0000256" key="3">
    <source>
        <dbReference type="ARBA" id="ARBA00023004"/>
    </source>
</evidence>
<gene>
    <name evidence="7" type="ORF">Ga0074115_13625</name>
    <name evidence="8" type="ORF">Ga0076813_14945</name>
</gene>
<dbReference type="InterPro" id="IPR003813">
    <property type="entry name" value="MvhD/FlpD"/>
</dbReference>
<evidence type="ECO:0000259" key="6">
    <source>
        <dbReference type="Pfam" id="PF02662"/>
    </source>
</evidence>
<dbReference type="Proteomes" id="UP000051634">
    <property type="component" value="Unassembled WGS sequence"/>
</dbReference>
<dbReference type="STRING" id="54398.Ga0074115_13625"/>
<comment type="caution">
    <text evidence="8">The sequence shown here is derived from an EMBL/GenBank/DDBJ whole genome shotgun (WGS) entry which is preliminary data.</text>
</comment>
<evidence type="ECO:0000256" key="1">
    <source>
        <dbReference type="ARBA" id="ARBA00022723"/>
    </source>
</evidence>
<sequence>MSNSSQSTAAEPQEFEPRIVAFLCKWCSSAGSDLAGVSRIQYPANATPITIPCSGAVSPMYILSAFNKGADGVLVSGCHPGDCHYMEGNFLSRRKLYLVRNLLQFIGLESDRFRMSWVSAAEGAKFAEVVEEFVSDLRTLGPQNRLAVQRRTNAAGAGGAEAVRTSKATKAKR</sequence>
<feature type="domain" description="F420-non-reducing hydrogenase iron-sulfur subunit D" evidence="6">
    <location>
        <begin position="19"/>
        <end position="141"/>
    </location>
</feature>
<dbReference type="PATRIC" id="fig|54398.3.peg.2827"/>
<feature type="region of interest" description="Disordered" evidence="5">
    <location>
        <begin position="151"/>
        <end position="173"/>
    </location>
</feature>
<name>A0A0T5Z8L7_9GAMM</name>
<dbReference type="Proteomes" id="UP000051276">
    <property type="component" value="Unassembled WGS sequence"/>
</dbReference>
<keyword evidence="1" id="KW-0479">Metal-binding</keyword>
<dbReference type="GO" id="GO:0016491">
    <property type="term" value="F:oxidoreductase activity"/>
    <property type="evidence" value="ECO:0007669"/>
    <property type="project" value="UniProtKB-KW"/>
</dbReference>
<keyword evidence="4" id="KW-0411">Iron-sulfur</keyword>
<evidence type="ECO:0000256" key="4">
    <source>
        <dbReference type="ARBA" id="ARBA00023014"/>
    </source>
</evidence>
<evidence type="ECO:0000256" key="5">
    <source>
        <dbReference type="SAM" id="MobiDB-lite"/>
    </source>
</evidence>
<accession>A0A0T5Z8L7</accession>
<proteinExistence type="predicted"/>
<keyword evidence="10" id="KW-1185">Reference proteome</keyword>